<dbReference type="EMBL" id="JACCBI010000001">
    <property type="protein sequence ID" value="NYD68343.1"/>
    <property type="molecule type" value="Genomic_DNA"/>
</dbReference>
<feature type="DNA-binding region" description="H-T-H motif" evidence="2">
    <location>
        <begin position="44"/>
        <end position="63"/>
    </location>
</feature>
<evidence type="ECO:0000256" key="1">
    <source>
        <dbReference type="ARBA" id="ARBA00023125"/>
    </source>
</evidence>
<sequence>MTDAARPAPDGILRRDDPRVRRTRDALEAALATLLERHPLDTISVAELCREAGVHRTTFYAHAGGVHAFALATFSRQLDAASTVDVELSAESVEGVASRYAASLVDLLELVVAERAGYRALFTSTSRGVFRLALDERLRHRARLALEVWHELGVTGAPASSADREEAAAFIAGGLVGALEAWALGDETETDVASERIGALMPRWWPASTL</sequence>
<dbReference type="OrthoDB" id="3193022at2"/>
<dbReference type="Proteomes" id="UP000292686">
    <property type="component" value="Unassembled WGS sequence"/>
</dbReference>
<evidence type="ECO:0000259" key="3">
    <source>
        <dbReference type="PROSITE" id="PS50977"/>
    </source>
</evidence>
<dbReference type="Proteomes" id="UP000581087">
    <property type="component" value="Unassembled WGS sequence"/>
</dbReference>
<dbReference type="GO" id="GO:0003677">
    <property type="term" value="F:DNA binding"/>
    <property type="evidence" value="ECO:0007669"/>
    <property type="project" value="UniProtKB-UniRule"/>
</dbReference>
<reference evidence="4 7" key="2">
    <citation type="submission" date="2020-07" db="EMBL/GenBank/DDBJ databases">
        <title>Sequencing the genomes of 1000 actinobacteria strains.</title>
        <authorList>
            <person name="Klenk H.-P."/>
        </authorList>
    </citation>
    <scope>NUCLEOTIDE SEQUENCE [LARGE SCALE GENOMIC DNA]</scope>
    <source>
        <strain evidence="4 7">DSM 23870</strain>
    </source>
</reference>
<evidence type="ECO:0000256" key="2">
    <source>
        <dbReference type="PROSITE-ProRule" id="PRU00335"/>
    </source>
</evidence>
<dbReference type="InterPro" id="IPR009057">
    <property type="entry name" value="Homeodomain-like_sf"/>
</dbReference>
<protein>
    <submittedName>
        <fullName evidence="4 5">AcrR family transcriptional regulator</fullName>
    </submittedName>
</protein>
<evidence type="ECO:0000313" key="4">
    <source>
        <dbReference type="EMBL" id="NYD68343.1"/>
    </source>
</evidence>
<dbReference type="PROSITE" id="PS50977">
    <property type="entry name" value="HTH_TETR_2"/>
    <property type="match status" value="1"/>
</dbReference>
<evidence type="ECO:0000313" key="6">
    <source>
        <dbReference type="Proteomes" id="UP000292686"/>
    </source>
</evidence>
<keyword evidence="6" id="KW-1185">Reference proteome</keyword>
<evidence type="ECO:0000313" key="5">
    <source>
        <dbReference type="EMBL" id="RXZ85609.1"/>
    </source>
</evidence>
<gene>
    <name evidence="4" type="ORF">BJ972_002862</name>
    <name evidence="5" type="ORF">ESP50_14010</name>
</gene>
<evidence type="ECO:0000313" key="7">
    <source>
        <dbReference type="Proteomes" id="UP000581087"/>
    </source>
</evidence>
<organism evidence="5 6">
    <name type="scientific">Agromyces atrinae</name>
    <dbReference type="NCBI Taxonomy" id="592376"/>
    <lineage>
        <taxon>Bacteria</taxon>
        <taxon>Bacillati</taxon>
        <taxon>Actinomycetota</taxon>
        <taxon>Actinomycetes</taxon>
        <taxon>Micrococcales</taxon>
        <taxon>Microbacteriaceae</taxon>
        <taxon>Agromyces</taxon>
    </lineage>
</organism>
<comment type="caution">
    <text evidence="5">The sequence shown here is derived from an EMBL/GenBank/DDBJ whole genome shotgun (WGS) entry which is preliminary data.</text>
</comment>
<reference evidence="5 6" key="1">
    <citation type="submission" date="2019-01" db="EMBL/GenBank/DDBJ databases">
        <title>Agromyces.</title>
        <authorList>
            <person name="Li J."/>
        </authorList>
    </citation>
    <scope>NUCLEOTIDE SEQUENCE [LARGE SCALE GENOMIC DNA]</scope>
    <source>
        <strain evidence="5 6">DSM 23870</strain>
    </source>
</reference>
<dbReference type="EMBL" id="SDPM01000008">
    <property type="protein sequence ID" value="RXZ85609.1"/>
    <property type="molecule type" value="Genomic_DNA"/>
</dbReference>
<proteinExistence type="predicted"/>
<dbReference type="AlphaFoldDB" id="A0A4Q2M1K4"/>
<dbReference type="RefSeq" id="WP_129176254.1">
    <property type="nucleotide sequence ID" value="NZ_JACCBI010000001.1"/>
</dbReference>
<dbReference type="Gene3D" id="1.10.357.10">
    <property type="entry name" value="Tetracycline Repressor, domain 2"/>
    <property type="match status" value="1"/>
</dbReference>
<dbReference type="InterPro" id="IPR001647">
    <property type="entry name" value="HTH_TetR"/>
</dbReference>
<feature type="domain" description="HTH tetR-type" evidence="3">
    <location>
        <begin position="21"/>
        <end position="81"/>
    </location>
</feature>
<dbReference type="SUPFAM" id="SSF46689">
    <property type="entry name" value="Homeodomain-like"/>
    <property type="match status" value="1"/>
</dbReference>
<name>A0A4Q2M1K4_9MICO</name>
<keyword evidence="1 2" id="KW-0238">DNA-binding</keyword>
<accession>A0A4Q2M1K4</accession>